<dbReference type="GO" id="GO:0003677">
    <property type="term" value="F:DNA binding"/>
    <property type="evidence" value="ECO:0007669"/>
    <property type="project" value="InterPro"/>
</dbReference>
<reference evidence="1 2" key="1">
    <citation type="submission" date="2018-10" db="EMBL/GenBank/DDBJ databases">
        <authorList>
            <person name="Criscuolo A."/>
        </authorList>
    </citation>
    <scope>NUCLEOTIDE SEQUENCE [LARGE SCALE GENOMIC DNA]</scope>
    <source>
        <strain evidence="1">DnA1</strain>
    </source>
</reference>
<accession>A0A3P4B7T6</accession>
<keyword evidence="1" id="KW-0489">Methyltransferase</keyword>
<keyword evidence="1" id="KW-0808">Transferase</keyword>
<dbReference type="GO" id="GO:0032259">
    <property type="term" value="P:methylation"/>
    <property type="evidence" value="ECO:0007669"/>
    <property type="project" value="UniProtKB-KW"/>
</dbReference>
<sequence length="168" mass="18107">MNVLFETGAAGSVATTHDWLTPPEILAPLGEFDLDPCASEFQPWRTAKQQLTIRDDGLAHEWAGRVWCNPPYGPHAAEWLARCAAHGDAIALVFARTETASFHEHVWPKADALLFLRGRIKFHLPGGRRAVSNAGAPSVLVAFGKANADALASCGLAGAFVPLREARE</sequence>
<evidence type="ECO:0000313" key="1">
    <source>
        <dbReference type="EMBL" id="VCU72359.1"/>
    </source>
</evidence>
<dbReference type="Pfam" id="PF05869">
    <property type="entry name" value="Dam"/>
    <property type="match status" value="1"/>
</dbReference>
<dbReference type="AlphaFoldDB" id="A0A3P4B7T6"/>
<keyword evidence="2" id="KW-1185">Reference proteome</keyword>
<dbReference type="InterPro" id="IPR008593">
    <property type="entry name" value="Dam_MeTrfase"/>
</dbReference>
<dbReference type="RefSeq" id="WP_242633048.1">
    <property type="nucleotide sequence ID" value="NZ_UWPJ01000039.1"/>
</dbReference>
<dbReference type="GO" id="GO:0009007">
    <property type="term" value="F:site-specific DNA-methyltransferase (adenine-specific) activity"/>
    <property type="evidence" value="ECO:0007669"/>
    <property type="project" value="InterPro"/>
</dbReference>
<proteinExistence type="predicted"/>
<protein>
    <submittedName>
        <fullName evidence="1">DNA N-6-adenine-methyltransferase (Dam)</fullName>
    </submittedName>
</protein>
<name>A0A3P4B7T6_9BURK</name>
<organism evidence="1 2">
    <name type="scientific">Pigmentiphaga humi</name>
    <dbReference type="NCBI Taxonomy" id="2478468"/>
    <lineage>
        <taxon>Bacteria</taxon>
        <taxon>Pseudomonadati</taxon>
        <taxon>Pseudomonadota</taxon>
        <taxon>Betaproteobacteria</taxon>
        <taxon>Burkholderiales</taxon>
        <taxon>Alcaligenaceae</taxon>
        <taxon>Pigmentiphaga</taxon>
    </lineage>
</organism>
<evidence type="ECO:0000313" key="2">
    <source>
        <dbReference type="Proteomes" id="UP000277294"/>
    </source>
</evidence>
<dbReference type="EMBL" id="UWPJ01000039">
    <property type="protein sequence ID" value="VCU72359.1"/>
    <property type="molecule type" value="Genomic_DNA"/>
</dbReference>
<gene>
    <name evidence="1" type="ORF">PIGHUM_04458</name>
</gene>
<dbReference type="Proteomes" id="UP000277294">
    <property type="component" value="Unassembled WGS sequence"/>
</dbReference>
<dbReference type="GO" id="GO:0009307">
    <property type="term" value="P:DNA restriction-modification system"/>
    <property type="evidence" value="ECO:0007669"/>
    <property type="project" value="InterPro"/>
</dbReference>